<dbReference type="PANTHER" id="PTHR33823">
    <property type="entry name" value="RNA POLYMERASE-BINDING TRANSCRIPTION FACTOR DKSA-RELATED"/>
    <property type="match status" value="1"/>
</dbReference>
<dbReference type="PROSITE" id="PS51128">
    <property type="entry name" value="ZF_DKSA_2"/>
    <property type="match status" value="1"/>
</dbReference>
<comment type="caution">
    <text evidence="7">The sequence shown here is derived from an EMBL/GenBank/DDBJ whole genome shotgun (WGS) entry which is preliminary data.</text>
</comment>
<evidence type="ECO:0000313" key="7">
    <source>
        <dbReference type="EMBL" id="PJE63411.1"/>
    </source>
</evidence>
<keyword evidence="1" id="KW-0479">Metal-binding</keyword>
<dbReference type="Gene3D" id="1.20.120.910">
    <property type="entry name" value="DksA, coiled-coil domain"/>
    <property type="match status" value="1"/>
</dbReference>
<name>A0A2M8KU30_9BACT</name>
<dbReference type="PANTHER" id="PTHR33823:SF4">
    <property type="entry name" value="GENERAL STRESS PROTEIN 16O"/>
    <property type="match status" value="1"/>
</dbReference>
<feature type="domain" description="Zinc finger DksA/TraR C4-type" evidence="6">
    <location>
        <begin position="86"/>
        <end position="118"/>
    </location>
</feature>
<protein>
    <recommendedName>
        <fullName evidence="6">Zinc finger DksA/TraR C4-type domain-containing protein</fullName>
    </recommendedName>
</protein>
<evidence type="ECO:0000259" key="6">
    <source>
        <dbReference type="Pfam" id="PF01258"/>
    </source>
</evidence>
<keyword evidence="2" id="KW-0863">Zinc-finger</keyword>
<dbReference type="InterPro" id="IPR037187">
    <property type="entry name" value="DnaK_N"/>
</dbReference>
<feature type="zinc finger region" description="dksA C4-type" evidence="4">
    <location>
        <begin position="91"/>
        <end position="115"/>
    </location>
</feature>
<evidence type="ECO:0000256" key="5">
    <source>
        <dbReference type="SAM" id="MobiDB-lite"/>
    </source>
</evidence>
<sequence length="119" mass="13548">MTHQSYPKDVLKDIKAFFVEEQRTLEKRLEQINGADPFRDPDHTNGSDLGEDANEEVQHEQAVAHTETLQKKKKDIAAALLRIEKGTYGFCKKCNQMIDTDRLSSNPYTLYCISCAQKG</sequence>
<keyword evidence="3" id="KW-0862">Zinc</keyword>
<evidence type="ECO:0000313" key="8">
    <source>
        <dbReference type="Proteomes" id="UP000231569"/>
    </source>
</evidence>
<accession>A0A2M8KU30</accession>
<evidence type="ECO:0000256" key="3">
    <source>
        <dbReference type="ARBA" id="ARBA00022833"/>
    </source>
</evidence>
<dbReference type="SUPFAM" id="SSF57716">
    <property type="entry name" value="Glucocorticoid receptor-like (DNA-binding domain)"/>
    <property type="match status" value="1"/>
</dbReference>
<evidence type="ECO:0000256" key="4">
    <source>
        <dbReference type="PROSITE-ProRule" id="PRU00510"/>
    </source>
</evidence>
<dbReference type="Pfam" id="PF01258">
    <property type="entry name" value="zf-dskA_traR"/>
    <property type="match status" value="1"/>
</dbReference>
<gene>
    <name evidence="7" type="ORF">COU89_03500</name>
</gene>
<reference evidence="8" key="1">
    <citation type="submission" date="2017-09" db="EMBL/GenBank/DDBJ databases">
        <title>Depth-based differentiation of microbial function through sediment-hosted aquifers and enrichment of novel symbionts in the deep terrestrial subsurface.</title>
        <authorList>
            <person name="Probst A.J."/>
            <person name="Ladd B."/>
            <person name="Jarett J.K."/>
            <person name="Geller-Mcgrath D.E."/>
            <person name="Sieber C.M.K."/>
            <person name="Emerson J.B."/>
            <person name="Anantharaman K."/>
            <person name="Thomas B.C."/>
            <person name="Malmstrom R."/>
            <person name="Stieglmeier M."/>
            <person name="Klingl A."/>
            <person name="Woyke T."/>
            <person name="Ryan C.M."/>
            <person name="Banfield J.F."/>
        </authorList>
    </citation>
    <scope>NUCLEOTIDE SEQUENCE [LARGE SCALE GENOMIC DNA]</scope>
</reference>
<dbReference type="GO" id="GO:0008270">
    <property type="term" value="F:zinc ion binding"/>
    <property type="evidence" value="ECO:0007669"/>
    <property type="project" value="UniProtKB-KW"/>
</dbReference>
<proteinExistence type="predicted"/>
<evidence type="ECO:0000256" key="2">
    <source>
        <dbReference type="ARBA" id="ARBA00022771"/>
    </source>
</evidence>
<dbReference type="Proteomes" id="UP000231569">
    <property type="component" value="Unassembled WGS sequence"/>
</dbReference>
<dbReference type="SUPFAM" id="SSF109635">
    <property type="entry name" value="DnaK suppressor protein DksA, alpha-hairpin domain"/>
    <property type="match status" value="1"/>
</dbReference>
<feature type="region of interest" description="Disordered" evidence="5">
    <location>
        <begin position="29"/>
        <end position="68"/>
    </location>
</feature>
<evidence type="ECO:0000256" key="1">
    <source>
        <dbReference type="ARBA" id="ARBA00022723"/>
    </source>
</evidence>
<organism evidence="7 8">
    <name type="scientific">Candidatus Roizmanbacteria bacterium CG10_big_fil_rev_8_21_14_0_10_45_7</name>
    <dbReference type="NCBI Taxonomy" id="1974854"/>
    <lineage>
        <taxon>Bacteria</taxon>
        <taxon>Candidatus Roizmaniibacteriota</taxon>
    </lineage>
</organism>
<dbReference type="EMBL" id="PFEE01000072">
    <property type="protein sequence ID" value="PJE63411.1"/>
    <property type="molecule type" value="Genomic_DNA"/>
</dbReference>
<dbReference type="AlphaFoldDB" id="A0A2M8KU30"/>
<dbReference type="InterPro" id="IPR000962">
    <property type="entry name" value="Znf_DskA_TraR"/>
</dbReference>